<evidence type="ECO:0000313" key="3">
    <source>
        <dbReference type="Proteomes" id="UP001362999"/>
    </source>
</evidence>
<sequence length="124" mass="13913">MSIFEFSRKHPLLGQQRTPPSGGWNPNGWRSSSRNYTLLWMGMADFREFVPTEKILILDRPGPVSDFVLDREASFGPSPTESDVFGPHLARNRHHSMLVPTKLTTITCVGWTSRTMGTDTPPIG</sequence>
<name>A0AAW0B473_9AGAR</name>
<accession>A0AAW0B473</accession>
<organism evidence="2 3">
    <name type="scientific">Favolaschia claudopus</name>
    <dbReference type="NCBI Taxonomy" id="2862362"/>
    <lineage>
        <taxon>Eukaryota</taxon>
        <taxon>Fungi</taxon>
        <taxon>Dikarya</taxon>
        <taxon>Basidiomycota</taxon>
        <taxon>Agaricomycotina</taxon>
        <taxon>Agaricomycetes</taxon>
        <taxon>Agaricomycetidae</taxon>
        <taxon>Agaricales</taxon>
        <taxon>Marasmiineae</taxon>
        <taxon>Mycenaceae</taxon>
        <taxon>Favolaschia</taxon>
    </lineage>
</organism>
<reference evidence="2 3" key="1">
    <citation type="journal article" date="2024" name="J Genomics">
        <title>Draft genome sequencing and assembly of Favolaschia claudopus CIRM-BRFM 2984 isolated from oak limbs.</title>
        <authorList>
            <person name="Navarro D."/>
            <person name="Drula E."/>
            <person name="Chaduli D."/>
            <person name="Cazenave R."/>
            <person name="Ahrendt S."/>
            <person name="Wang J."/>
            <person name="Lipzen A."/>
            <person name="Daum C."/>
            <person name="Barry K."/>
            <person name="Grigoriev I.V."/>
            <person name="Favel A."/>
            <person name="Rosso M.N."/>
            <person name="Martin F."/>
        </authorList>
    </citation>
    <scope>NUCLEOTIDE SEQUENCE [LARGE SCALE GENOMIC DNA]</scope>
    <source>
        <strain evidence="2 3">CIRM-BRFM 2984</strain>
    </source>
</reference>
<evidence type="ECO:0000256" key="1">
    <source>
        <dbReference type="SAM" id="MobiDB-lite"/>
    </source>
</evidence>
<dbReference type="Proteomes" id="UP001362999">
    <property type="component" value="Unassembled WGS sequence"/>
</dbReference>
<dbReference type="EMBL" id="JAWWNJ010000040">
    <property type="protein sequence ID" value="KAK7020889.1"/>
    <property type="molecule type" value="Genomic_DNA"/>
</dbReference>
<feature type="region of interest" description="Disordered" evidence="1">
    <location>
        <begin position="1"/>
        <end position="27"/>
    </location>
</feature>
<keyword evidence="3" id="KW-1185">Reference proteome</keyword>
<proteinExistence type="predicted"/>
<comment type="caution">
    <text evidence="2">The sequence shown here is derived from an EMBL/GenBank/DDBJ whole genome shotgun (WGS) entry which is preliminary data.</text>
</comment>
<dbReference type="AlphaFoldDB" id="A0AAW0B473"/>
<evidence type="ECO:0000313" key="2">
    <source>
        <dbReference type="EMBL" id="KAK7020889.1"/>
    </source>
</evidence>
<gene>
    <name evidence="2" type="ORF">R3P38DRAFT_3197366</name>
</gene>
<protein>
    <submittedName>
        <fullName evidence="2">Uncharacterized protein</fullName>
    </submittedName>
</protein>